<sequence length="738" mass="83455">MKTFFKGAEALSCKGSKFFKLKTKSIFFTLFSIFYSLFSLAQVQDSTKVNSLDEVLVSAVRVTTKTPVSFSNLDKKDIKTRNLGQDIPVLMNYLPSVVTTSDAGNGFGYTGIRVRGSDATRVNVTINGIPYNDAESQGTFWVNMPDFASSVESLQLQRGVGTSTNGSGAFGASLNMLTDNYATKANGEISNSIGSFNSRKHTVKFSTGLLNDHFELAGRLSVLKSDGYIDRASSDLKSYFLQGTYVGKTTLIKALVFGGTEKTYQSWNGLEDPEKLKNDRTYNSAGVYTDEAGNTRFYDNETDNYQQDHYQLHWSESISDNWSSNLAFHYTKGKGYYENYKEDADMAEYDLVPIDAITTTDLVRQKWLDNDFYGTTFSLKYKNEKLDIILGGGWNKYEGDHFGKVIWARYASQSELGDHYYDDYSAKTDGNIFAKANYQLTDELSFYGDLQYRNVTYKANSLETGLVDDNFNFFNPKAGLNYELNQQNTLYFSYARANREPNRTDYEGGNVKPEKLNDFELGWRFNTEKFQLNTNFYYMGYKDQLVLTGELNDVGAPLRANSGDSYRLGLEIDATIQLSEKWFLQPNITLSQNKNEDFYFTRDGVLTNLGETTIAFSPEIIAGNRLTFMPIKDLQFSLLSKFVGEQFMGNIDSEFSKLDSYFVNDLNVSYEFKPKTIFKSIMVSLLVNNIFDLKYESNGYFYTYDDNYSNPPAITTIEGAGYYPQAGTNLLAGLTLKF</sequence>
<keyword evidence="2 12" id="KW-0813">Transport</keyword>
<name>A0A6I4NMP3_9FLAO</name>
<evidence type="ECO:0000256" key="2">
    <source>
        <dbReference type="ARBA" id="ARBA00022448"/>
    </source>
</evidence>
<dbReference type="InterPro" id="IPR037066">
    <property type="entry name" value="Plug_dom_sf"/>
</dbReference>
<evidence type="ECO:0000256" key="1">
    <source>
        <dbReference type="ARBA" id="ARBA00004571"/>
    </source>
</evidence>
<dbReference type="InterPro" id="IPR036942">
    <property type="entry name" value="Beta-barrel_TonB_sf"/>
</dbReference>
<evidence type="ECO:0000256" key="6">
    <source>
        <dbReference type="ARBA" id="ARBA00022729"/>
    </source>
</evidence>
<evidence type="ECO:0000313" key="16">
    <source>
        <dbReference type="EMBL" id="MWB95676.1"/>
    </source>
</evidence>
<keyword evidence="11 12" id="KW-0998">Cell outer membrane</keyword>
<dbReference type="GO" id="GO:0015344">
    <property type="term" value="F:siderophore uptake transmembrane transporter activity"/>
    <property type="evidence" value="ECO:0007669"/>
    <property type="project" value="TreeGrafter"/>
</dbReference>
<dbReference type="Gene3D" id="2.170.130.10">
    <property type="entry name" value="TonB-dependent receptor, plug domain"/>
    <property type="match status" value="1"/>
</dbReference>
<keyword evidence="10 12" id="KW-0472">Membrane</keyword>
<protein>
    <submittedName>
        <fullName evidence="16">TonB-dependent receptor</fullName>
    </submittedName>
</protein>
<keyword evidence="17" id="KW-1185">Reference proteome</keyword>
<keyword evidence="3 12" id="KW-1134">Transmembrane beta strand</keyword>
<comment type="caution">
    <text evidence="16">The sequence shown here is derived from an EMBL/GenBank/DDBJ whole genome shotgun (WGS) entry which is preliminary data.</text>
</comment>
<feature type="domain" description="TonB-dependent receptor-like beta-barrel" evidence="14">
    <location>
        <begin position="277"/>
        <end position="690"/>
    </location>
</feature>
<keyword evidence="6" id="KW-0732">Signal</keyword>
<evidence type="ECO:0000256" key="13">
    <source>
        <dbReference type="RuleBase" id="RU003357"/>
    </source>
</evidence>
<comment type="similarity">
    <text evidence="12 13">Belongs to the TonB-dependent receptor family.</text>
</comment>
<dbReference type="SUPFAM" id="SSF56935">
    <property type="entry name" value="Porins"/>
    <property type="match status" value="1"/>
</dbReference>
<keyword evidence="7" id="KW-0408">Iron</keyword>
<dbReference type="Proteomes" id="UP000471501">
    <property type="component" value="Unassembled WGS sequence"/>
</dbReference>
<dbReference type="EMBL" id="WSTB01000008">
    <property type="protein sequence ID" value="MWB95676.1"/>
    <property type="molecule type" value="Genomic_DNA"/>
</dbReference>
<dbReference type="PROSITE" id="PS52016">
    <property type="entry name" value="TONB_DEPENDENT_REC_3"/>
    <property type="match status" value="1"/>
</dbReference>
<dbReference type="Gene3D" id="2.40.170.20">
    <property type="entry name" value="TonB-dependent receptor, beta-barrel domain"/>
    <property type="match status" value="1"/>
</dbReference>
<evidence type="ECO:0000256" key="3">
    <source>
        <dbReference type="ARBA" id="ARBA00022452"/>
    </source>
</evidence>
<keyword evidence="16" id="KW-0675">Receptor</keyword>
<keyword evidence="5 12" id="KW-0812">Transmembrane</keyword>
<evidence type="ECO:0000256" key="9">
    <source>
        <dbReference type="ARBA" id="ARBA00023077"/>
    </source>
</evidence>
<dbReference type="PANTHER" id="PTHR32552:SF68">
    <property type="entry name" value="FERRICHROME OUTER MEMBRANE TRANSPORTER_PHAGE RECEPTOR"/>
    <property type="match status" value="1"/>
</dbReference>
<dbReference type="GO" id="GO:0009279">
    <property type="term" value="C:cell outer membrane"/>
    <property type="evidence" value="ECO:0007669"/>
    <property type="project" value="UniProtKB-SubCell"/>
</dbReference>
<reference evidence="16 17" key="1">
    <citation type="submission" date="2019-12" db="EMBL/GenBank/DDBJ databases">
        <authorList>
            <person name="Kim Y.S."/>
        </authorList>
    </citation>
    <scope>NUCLEOTIDE SEQUENCE [LARGE SCALE GENOMIC DNA]</scope>
    <source>
        <strain evidence="16 17">GA093</strain>
    </source>
</reference>
<evidence type="ECO:0000256" key="11">
    <source>
        <dbReference type="ARBA" id="ARBA00023237"/>
    </source>
</evidence>
<dbReference type="Pfam" id="PF07715">
    <property type="entry name" value="Plug"/>
    <property type="match status" value="1"/>
</dbReference>
<accession>A0A6I4NMP3</accession>
<feature type="domain" description="TonB-dependent receptor plug" evidence="15">
    <location>
        <begin position="65"/>
        <end position="172"/>
    </location>
</feature>
<evidence type="ECO:0000256" key="5">
    <source>
        <dbReference type="ARBA" id="ARBA00022692"/>
    </source>
</evidence>
<evidence type="ECO:0000259" key="15">
    <source>
        <dbReference type="Pfam" id="PF07715"/>
    </source>
</evidence>
<keyword evidence="8" id="KW-0406">Ion transport</keyword>
<evidence type="ECO:0000256" key="12">
    <source>
        <dbReference type="PROSITE-ProRule" id="PRU01360"/>
    </source>
</evidence>
<comment type="subcellular location">
    <subcellularLocation>
        <location evidence="1 12">Cell outer membrane</location>
        <topology evidence="1 12">Multi-pass membrane protein</topology>
    </subcellularLocation>
</comment>
<proteinExistence type="inferred from homology"/>
<evidence type="ECO:0000256" key="4">
    <source>
        <dbReference type="ARBA" id="ARBA00022496"/>
    </source>
</evidence>
<evidence type="ECO:0000256" key="10">
    <source>
        <dbReference type="ARBA" id="ARBA00023136"/>
    </source>
</evidence>
<organism evidence="16 17">
    <name type="scientific">Flavobacterium hydrocarbonoxydans</name>
    <dbReference type="NCBI Taxonomy" id="2683249"/>
    <lineage>
        <taxon>Bacteria</taxon>
        <taxon>Pseudomonadati</taxon>
        <taxon>Bacteroidota</taxon>
        <taxon>Flavobacteriia</taxon>
        <taxon>Flavobacteriales</taxon>
        <taxon>Flavobacteriaceae</taxon>
        <taxon>Flavobacterium</taxon>
    </lineage>
</organism>
<dbReference type="InterPro" id="IPR012910">
    <property type="entry name" value="Plug_dom"/>
</dbReference>
<evidence type="ECO:0000313" key="17">
    <source>
        <dbReference type="Proteomes" id="UP000471501"/>
    </source>
</evidence>
<dbReference type="PANTHER" id="PTHR32552">
    <property type="entry name" value="FERRICHROME IRON RECEPTOR-RELATED"/>
    <property type="match status" value="1"/>
</dbReference>
<dbReference type="Pfam" id="PF00593">
    <property type="entry name" value="TonB_dep_Rec_b-barrel"/>
    <property type="match status" value="1"/>
</dbReference>
<dbReference type="AlphaFoldDB" id="A0A6I4NMP3"/>
<keyword evidence="9 13" id="KW-0798">TonB box</keyword>
<dbReference type="InterPro" id="IPR039426">
    <property type="entry name" value="TonB-dep_rcpt-like"/>
</dbReference>
<dbReference type="InterPro" id="IPR000531">
    <property type="entry name" value="Beta-barrel_TonB"/>
</dbReference>
<evidence type="ECO:0000256" key="7">
    <source>
        <dbReference type="ARBA" id="ARBA00023004"/>
    </source>
</evidence>
<dbReference type="RefSeq" id="WP_160375594.1">
    <property type="nucleotide sequence ID" value="NZ_WSTB01000008.1"/>
</dbReference>
<gene>
    <name evidence="16" type="ORF">GON26_15015</name>
</gene>
<keyword evidence="4" id="KW-0410">Iron transport</keyword>
<evidence type="ECO:0000259" key="14">
    <source>
        <dbReference type="Pfam" id="PF00593"/>
    </source>
</evidence>
<evidence type="ECO:0000256" key="8">
    <source>
        <dbReference type="ARBA" id="ARBA00023065"/>
    </source>
</evidence>